<accession>A0A223PIM7</accession>
<dbReference type="FunFam" id="3.40.50.2000:FF:000060">
    <property type="entry name" value="Glycosyltransferase"/>
    <property type="match status" value="1"/>
</dbReference>
<dbReference type="PANTHER" id="PTHR48047">
    <property type="entry name" value="GLYCOSYLTRANSFERASE"/>
    <property type="match status" value="1"/>
</dbReference>
<evidence type="ECO:0000256" key="4">
    <source>
        <dbReference type="RuleBase" id="RU362057"/>
    </source>
</evidence>
<dbReference type="EC" id="2.4.1.-" evidence="4"/>
<dbReference type="AlphaFoldDB" id="A0A223PIM7"/>
<dbReference type="InterPro" id="IPR002213">
    <property type="entry name" value="UDP_glucos_trans"/>
</dbReference>
<dbReference type="Pfam" id="PF00201">
    <property type="entry name" value="UDPGT"/>
    <property type="match status" value="1"/>
</dbReference>
<dbReference type="GO" id="GO:0035251">
    <property type="term" value="F:UDP-glucosyltransferase activity"/>
    <property type="evidence" value="ECO:0007669"/>
    <property type="project" value="TreeGrafter"/>
</dbReference>
<reference evidence="5" key="1">
    <citation type="journal article" date="2017" name="Plant Physiol.">
        <title>A conifer UDP-sugar dependent glycosyltransferase contributes to acetophenone metabolism and defense against insects.</title>
        <authorList>
            <person name="Mageroy M.H."/>
            <person name="Jancsik S."/>
            <person name="Yuen M.M.S."/>
            <person name="Fischer M."/>
            <person name="Withers S.G."/>
            <person name="Paetz C."/>
            <person name="Schneider B."/>
            <person name="MacKay J.J."/>
            <person name="Bohlmann J."/>
        </authorList>
    </citation>
    <scope>NUCLEOTIDE SEQUENCE</scope>
</reference>
<dbReference type="PROSITE" id="PS00375">
    <property type="entry name" value="UDPGT"/>
    <property type="match status" value="1"/>
</dbReference>
<comment type="similarity">
    <text evidence="1 3">Belongs to the UDP-glycosyltransferase family.</text>
</comment>
<protein>
    <recommendedName>
        <fullName evidence="4">Glycosyltransferase</fullName>
        <ecNumber evidence="4">2.4.1.-</ecNumber>
    </recommendedName>
</protein>
<sequence length="504" mass="55789">MGEKKAHVVLVPSLGQGHLIPFMELAKLLASHDLSVSYITTPGISKRFSPQVQGLNLDIQLVSLPLPPIDGVPPGIDTPDNLPFDVNRILFSSSHKLAGPLEQWLDQQLQMNNIDGAPNSFSPPVCIISDSFTGWVHSSGAKFGIPTVVYHTCGAFALSVMHAVLTYTPQNGVEGDDEYFAIPQLSFDLRLRKSDLPVMIRDLDSDPFQGFLREEMNRSMEGRGIIINTFYEFDSIGIEHIKALTGRPVWSIGPLLPPTVFGDTGIGNMNSRGKASDIAEEDCLRWLDSRRPQSVVFLCFGSYLFLNEKQIGVLAAALEASGQPFIWAIRSLQTEPKLKGADMGLPVGFEERTRDKGLLIWGWAPQLLILSHPSVGAFMSHCGWNSTLESLSLGVPMITWPMFAEQPFNSKLLVEHLGIGVQICLDVSSVPDEEEVRRAVTMLLAEEEGKEMRRKAQEVRKLAKIAVDKEGSSYNNWKCFVKEMQELHQSRVPTRVGLQLVISN</sequence>
<organism evidence="5">
    <name type="scientific">Picea glauca</name>
    <name type="common">White spruce</name>
    <name type="synonym">Pinus glauca</name>
    <dbReference type="NCBI Taxonomy" id="3330"/>
    <lineage>
        <taxon>Eukaryota</taxon>
        <taxon>Viridiplantae</taxon>
        <taxon>Streptophyta</taxon>
        <taxon>Embryophyta</taxon>
        <taxon>Tracheophyta</taxon>
        <taxon>Spermatophyta</taxon>
        <taxon>Pinopsida</taxon>
        <taxon>Pinidae</taxon>
        <taxon>Conifers I</taxon>
        <taxon>Pinales</taxon>
        <taxon>Pinaceae</taxon>
        <taxon>Picea</taxon>
    </lineage>
</organism>
<proteinExistence type="evidence at transcript level"/>
<dbReference type="EMBL" id="KY963368">
    <property type="protein sequence ID" value="ASU44001.1"/>
    <property type="molecule type" value="mRNA"/>
</dbReference>
<name>A0A223PIM7_PICGL</name>
<dbReference type="InterPro" id="IPR035595">
    <property type="entry name" value="UDP_glycos_trans_CS"/>
</dbReference>
<evidence type="ECO:0000256" key="2">
    <source>
        <dbReference type="ARBA" id="ARBA00022679"/>
    </source>
</evidence>
<dbReference type="CDD" id="cd03784">
    <property type="entry name" value="GT1_Gtf-like"/>
    <property type="match status" value="1"/>
</dbReference>
<dbReference type="Gene3D" id="3.40.50.2000">
    <property type="entry name" value="Glycogen Phosphorylase B"/>
    <property type="match status" value="2"/>
</dbReference>
<dbReference type="SUPFAM" id="SSF53756">
    <property type="entry name" value="UDP-Glycosyltransferase/glycogen phosphorylase"/>
    <property type="match status" value="1"/>
</dbReference>
<keyword evidence="3 5" id="KW-0328">Glycosyltransferase</keyword>
<dbReference type="PANTHER" id="PTHR48047:SF107">
    <property type="entry name" value="UDP-GLYCOSYLTRANSFERASE 92A1-LIKE"/>
    <property type="match status" value="1"/>
</dbReference>
<evidence type="ECO:0000256" key="1">
    <source>
        <dbReference type="ARBA" id="ARBA00009995"/>
    </source>
</evidence>
<evidence type="ECO:0000256" key="3">
    <source>
        <dbReference type="RuleBase" id="RU003718"/>
    </source>
</evidence>
<keyword evidence="2 3" id="KW-0808">Transferase</keyword>
<evidence type="ECO:0000313" key="5">
    <source>
        <dbReference type="EMBL" id="ASU44001.1"/>
    </source>
</evidence>